<evidence type="ECO:0000256" key="2">
    <source>
        <dbReference type="ARBA" id="ARBA00013457"/>
    </source>
</evidence>
<dbReference type="InterPro" id="IPR004136">
    <property type="entry name" value="NMO"/>
</dbReference>
<keyword evidence="4" id="KW-0288">FMN</keyword>
<evidence type="ECO:0000256" key="4">
    <source>
        <dbReference type="ARBA" id="ARBA00022643"/>
    </source>
</evidence>
<dbReference type="SUPFAM" id="SSF51412">
    <property type="entry name" value="Inosine monophosphate dehydrogenase (IMPDH)"/>
    <property type="match status" value="1"/>
</dbReference>
<dbReference type="OrthoDB" id="9778912at2"/>
<dbReference type="Pfam" id="PF03060">
    <property type="entry name" value="NMO"/>
    <property type="match status" value="1"/>
</dbReference>
<dbReference type="EMBL" id="QYTV02000006">
    <property type="protein sequence ID" value="RST72975.1"/>
    <property type="molecule type" value="Genomic_DNA"/>
</dbReference>
<name>A0A429XWW0_9BACI</name>
<evidence type="ECO:0000313" key="7">
    <source>
        <dbReference type="Proteomes" id="UP000287156"/>
    </source>
</evidence>
<keyword evidence="7" id="KW-1185">Reference proteome</keyword>
<protein>
    <recommendedName>
        <fullName evidence="2">Probable nitronate monooxygenase</fullName>
    </recommendedName>
</protein>
<evidence type="ECO:0000313" key="6">
    <source>
        <dbReference type="EMBL" id="RST72975.1"/>
    </source>
</evidence>
<accession>A0A429XWW0</accession>
<dbReference type="PANTHER" id="PTHR32332:SF20">
    <property type="entry name" value="2-NITROPROPANE DIOXYGENASE-LIKE PROTEIN"/>
    <property type="match status" value="1"/>
</dbReference>
<proteinExistence type="predicted"/>
<dbReference type="GO" id="GO:0018580">
    <property type="term" value="F:nitronate monooxygenase activity"/>
    <property type="evidence" value="ECO:0007669"/>
    <property type="project" value="InterPro"/>
</dbReference>
<dbReference type="InterPro" id="IPR013785">
    <property type="entry name" value="Aldolase_TIM"/>
</dbReference>
<organism evidence="6 7">
    <name type="scientific">Siminovitchia acidinfaciens</name>
    <dbReference type="NCBI Taxonomy" id="2321395"/>
    <lineage>
        <taxon>Bacteria</taxon>
        <taxon>Bacillati</taxon>
        <taxon>Bacillota</taxon>
        <taxon>Bacilli</taxon>
        <taxon>Bacillales</taxon>
        <taxon>Bacillaceae</taxon>
        <taxon>Siminovitchia</taxon>
    </lineage>
</organism>
<dbReference type="PANTHER" id="PTHR32332">
    <property type="entry name" value="2-NITROPROPANE DIOXYGENASE"/>
    <property type="match status" value="1"/>
</dbReference>
<evidence type="ECO:0000256" key="3">
    <source>
        <dbReference type="ARBA" id="ARBA00022630"/>
    </source>
</evidence>
<comment type="caution">
    <text evidence="6">The sequence shown here is derived from an EMBL/GenBank/DDBJ whole genome shotgun (WGS) entry which is preliminary data.</text>
</comment>
<comment type="function">
    <text evidence="1">Nitronate monooxygenase that uses molecular oxygen to catalyze the oxidative denitrification of alkyl nitronates. Acts on propionate 3-nitronate (P3N), the presumed physiological substrate. Probably functions in the detoxification of P3N, a metabolic poison produced by plants and fungi as a defense mechanism.</text>
</comment>
<sequence length="327" mass="34713">MVKILKRACDLLGIEYPIIQGGMGNISNTQLTSAVSEAGGLGTVGAGTMPPAEVGKIIDDIKERTKKPFALNIPITVSQYTEELIDLAIKHKIAAVSLSAGNPAPFIPLLQKNGIKVIVIVASVRHALKAEAAGADLLVAEGFEAAGINSNLELTTFALIPQIVEKVKIPVFAAGGIADGRGLAAAMMLGASGVQMGTRFIATKEAPFHPVYKKKLLEADDLGTVILGRSLGRVRRVLKGNYAESIIEAEKKGMKIEDFVEKTSEDYHIKGAIHGDFNGGYVNAGQAAGLIDDIPSVRQLLEGMMAQACSQMKSVYNQCREYPISRS</sequence>
<keyword evidence="5" id="KW-0560">Oxidoreductase</keyword>
<keyword evidence="3" id="KW-0285">Flavoprotein</keyword>
<dbReference type="CDD" id="cd04730">
    <property type="entry name" value="NPD_like"/>
    <property type="match status" value="1"/>
</dbReference>
<reference evidence="6" key="1">
    <citation type="submission" date="2018-12" db="EMBL/GenBank/DDBJ databases">
        <authorList>
            <person name="Sun L."/>
            <person name="Chen Z."/>
        </authorList>
    </citation>
    <scope>NUCLEOTIDE SEQUENCE [LARGE SCALE GENOMIC DNA]</scope>
    <source>
        <strain evidence="6">3-2-2</strain>
    </source>
</reference>
<dbReference type="AlphaFoldDB" id="A0A429XWW0"/>
<dbReference type="Gene3D" id="3.20.20.70">
    <property type="entry name" value="Aldolase class I"/>
    <property type="match status" value="1"/>
</dbReference>
<dbReference type="Proteomes" id="UP000287156">
    <property type="component" value="Unassembled WGS sequence"/>
</dbReference>
<gene>
    <name evidence="6" type="ORF">D4T97_013875</name>
</gene>
<evidence type="ECO:0000256" key="5">
    <source>
        <dbReference type="ARBA" id="ARBA00023002"/>
    </source>
</evidence>
<evidence type="ECO:0000256" key="1">
    <source>
        <dbReference type="ARBA" id="ARBA00003535"/>
    </source>
</evidence>